<proteinExistence type="predicted"/>
<name>A0AAT9GP87_9CREN</name>
<dbReference type="GO" id="GO:0032259">
    <property type="term" value="P:methylation"/>
    <property type="evidence" value="ECO:0007669"/>
    <property type="project" value="UniProtKB-KW"/>
</dbReference>
<dbReference type="GeneID" id="92353385"/>
<evidence type="ECO:0000259" key="1">
    <source>
        <dbReference type="Pfam" id="PF08241"/>
    </source>
</evidence>
<feature type="domain" description="Methyltransferase type 11" evidence="1">
    <location>
        <begin position="37"/>
        <end position="116"/>
    </location>
</feature>
<sequence>MEIFTDPIGYKKWYELHEKIYESERNLVSQFKPTNCLDIGSGPGIFHEVFSGRIISLDISIFMLKQLGENEDKILADAHYLPIRDKSLECAFISVTICFLSNIEDFYKEISRVLKGRVITCFVPRDSPWGEHYYELGLKGHKYYSYANFIKKKELYDILKKYFEIVKVKSTLFITPSEGEKVDKIEDNDNGSFVCIEAKAK</sequence>
<dbReference type="InterPro" id="IPR013216">
    <property type="entry name" value="Methyltransf_11"/>
</dbReference>
<dbReference type="AlphaFoldDB" id="A0AAT9GP87"/>
<dbReference type="SUPFAM" id="SSF53335">
    <property type="entry name" value="S-adenosyl-L-methionine-dependent methyltransferases"/>
    <property type="match status" value="1"/>
</dbReference>
<keyword evidence="2" id="KW-0489">Methyltransferase</keyword>
<dbReference type="Gene3D" id="3.40.50.150">
    <property type="entry name" value="Vaccinia Virus protein VP39"/>
    <property type="match status" value="1"/>
</dbReference>
<reference evidence="2" key="1">
    <citation type="submission" date="2024-03" db="EMBL/GenBank/DDBJ databases">
        <title>Complete genome sequence of Sulfurisphaera javensis strain KD-1.</title>
        <authorList>
            <person name="Sakai H."/>
            <person name="Nur N."/>
            <person name="Suwanto A."/>
            <person name="Kurosawa N."/>
        </authorList>
    </citation>
    <scope>NUCLEOTIDE SEQUENCE</scope>
    <source>
        <strain evidence="2">KD-1</strain>
    </source>
</reference>
<dbReference type="EMBL" id="AP031322">
    <property type="protein sequence ID" value="BFH72509.1"/>
    <property type="molecule type" value="Genomic_DNA"/>
</dbReference>
<dbReference type="InterPro" id="IPR029063">
    <property type="entry name" value="SAM-dependent_MTases_sf"/>
</dbReference>
<keyword evidence="2" id="KW-0808">Transferase</keyword>
<dbReference type="GO" id="GO:0008757">
    <property type="term" value="F:S-adenosylmethionine-dependent methyltransferase activity"/>
    <property type="evidence" value="ECO:0007669"/>
    <property type="project" value="InterPro"/>
</dbReference>
<dbReference type="Pfam" id="PF08241">
    <property type="entry name" value="Methyltransf_11"/>
    <property type="match status" value="1"/>
</dbReference>
<organism evidence="2">
    <name type="scientific">Sulfurisphaera javensis</name>
    <dbReference type="NCBI Taxonomy" id="2049879"/>
    <lineage>
        <taxon>Archaea</taxon>
        <taxon>Thermoproteota</taxon>
        <taxon>Thermoprotei</taxon>
        <taxon>Sulfolobales</taxon>
        <taxon>Sulfolobaceae</taxon>
        <taxon>Sulfurisphaera</taxon>
    </lineage>
</organism>
<dbReference type="RefSeq" id="WP_369610726.1">
    <property type="nucleotide sequence ID" value="NZ_AP031322.1"/>
</dbReference>
<protein>
    <submittedName>
        <fullName evidence="2">Methyltransferase domain-containing protein</fullName>
    </submittedName>
</protein>
<dbReference type="KEGG" id="sjv:SJAV_04530"/>
<gene>
    <name evidence="2" type="ORF">SJAV_04530</name>
</gene>
<evidence type="ECO:0000313" key="2">
    <source>
        <dbReference type="EMBL" id="BFH72509.1"/>
    </source>
</evidence>
<accession>A0AAT9GP87</accession>